<proteinExistence type="predicted"/>
<dbReference type="Proteomes" id="UP001295469">
    <property type="component" value="Chromosome C09"/>
</dbReference>
<organism evidence="1">
    <name type="scientific">Brassica napus</name>
    <name type="common">Rape</name>
    <dbReference type="NCBI Taxonomy" id="3708"/>
    <lineage>
        <taxon>Eukaryota</taxon>
        <taxon>Viridiplantae</taxon>
        <taxon>Streptophyta</taxon>
        <taxon>Embryophyta</taxon>
        <taxon>Tracheophyta</taxon>
        <taxon>Spermatophyta</taxon>
        <taxon>Magnoliopsida</taxon>
        <taxon>eudicotyledons</taxon>
        <taxon>Gunneridae</taxon>
        <taxon>Pentapetalae</taxon>
        <taxon>rosids</taxon>
        <taxon>malvids</taxon>
        <taxon>Brassicales</taxon>
        <taxon>Brassicaceae</taxon>
        <taxon>Brassiceae</taxon>
        <taxon>Brassica</taxon>
    </lineage>
</organism>
<evidence type="ECO:0000313" key="1">
    <source>
        <dbReference type="EMBL" id="CAF1740973.1"/>
    </source>
</evidence>
<sequence length="46" mass="5484">MLFSCFLLRTTRFSFLGSDSFSSGIQLLHRMEPFINQMLAEEHWCR</sequence>
<reference evidence="1" key="1">
    <citation type="submission" date="2021-01" db="EMBL/GenBank/DDBJ databases">
        <authorList>
            <consortium name="Genoscope - CEA"/>
            <person name="William W."/>
        </authorList>
    </citation>
    <scope>NUCLEOTIDE SEQUENCE</scope>
</reference>
<accession>A0A816IT80</accession>
<dbReference type="AlphaFoldDB" id="A0A816IT80"/>
<dbReference type="EMBL" id="HG994373">
    <property type="protein sequence ID" value="CAF1740973.1"/>
    <property type="molecule type" value="Genomic_DNA"/>
</dbReference>
<feature type="non-terminal residue" evidence="1">
    <location>
        <position position="1"/>
    </location>
</feature>
<gene>
    <name evidence="1" type="ORF">DARMORV10_C09P32890.1</name>
</gene>
<name>A0A816IT80_BRANA</name>
<protein>
    <submittedName>
        <fullName evidence="1">(rape) hypothetical protein</fullName>
    </submittedName>
</protein>